<organism evidence="2 3">
    <name type="scientific">Ficus carica</name>
    <name type="common">Common fig</name>
    <dbReference type="NCBI Taxonomy" id="3494"/>
    <lineage>
        <taxon>Eukaryota</taxon>
        <taxon>Viridiplantae</taxon>
        <taxon>Streptophyta</taxon>
        <taxon>Embryophyta</taxon>
        <taxon>Tracheophyta</taxon>
        <taxon>Spermatophyta</taxon>
        <taxon>Magnoliopsida</taxon>
        <taxon>eudicotyledons</taxon>
        <taxon>Gunneridae</taxon>
        <taxon>Pentapetalae</taxon>
        <taxon>rosids</taxon>
        <taxon>fabids</taxon>
        <taxon>Rosales</taxon>
        <taxon>Moraceae</taxon>
        <taxon>Ficeae</taxon>
        <taxon>Ficus</taxon>
    </lineage>
</organism>
<dbReference type="EMBL" id="BTGU01000009">
    <property type="protein sequence ID" value="GMN39109.1"/>
    <property type="molecule type" value="Genomic_DNA"/>
</dbReference>
<dbReference type="PANTHER" id="PTHR33785:SF2">
    <property type="entry name" value="DUF1685 DOMAIN-CONTAINING PROTEIN"/>
    <property type="match status" value="1"/>
</dbReference>
<accession>A0AA87ZSW3</accession>
<feature type="compositionally biased region" description="Basic residues" evidence="1">
    <location>
        <begin position="94"/>
        <end position="112"/>
    </location>
</feature>
<evidence type="ECO:0000313" key="3">
    <source>
        <dbReference type="Proteomes" id="UP001187192"/>
    </source>
</evidence>
<proteinExistence type="predicted"/>
<reference evidence="2" key="1">
    <citation type="submission" date="2023-07" db="EMBL/GenBank/DDBJ databases">
        <title>draft genome sequence of fig (Ficus carica).</title>
        <authorList>
            <person name="Takahashi T."/>
            <person name="Nishimura K."/>
        </authorList>
    </citation>
    <scope>NUCLEOTIDE SEQUENCE</scope>
</reference>
<sequence length="262" mass="29833">MANNYYTSLLGAMDRLWFHQIILLSQPPISLIKIASQCLETPQPVLTDSFKSTSSLDDDQKDEDLSTDFSPATDETDSSDSPPRTPEDDEHKLIGKKQRAKRSSFAKARNRAHSASPTSKKCAEHRRLSDASSTTRLKKSMSCWSLGELELREVKGFMDLGFTFKKEHLSPRMMSLIPGLQRLEVYKNKENVSKHLKGDQFEEEEEEEDERGVIRPYLSEAWLINSPSSPLLNLRVPRVSEAADMKKHLRLWARIVASEVLQ</sequence>
<keyword evidence="3" id="KW-1185">Reference proteome</keyword>
<comment type="caution">
    <text evidence="2">The sequence shown here is derived from an EMBL/GenBank/DDBJ whole genome shotgun (WGS) entry which is preliminary data.</text>
</comment>
<dbReference type="AlphaFoldDB" id="A0AA87ZSW3"/>
<evidence type="ECO:0000313" key="2">
    <source>
        <dbReference type="EMBL" id="GMN39109.1"/>
    </source>
</evidence>
<name>A0AA87ZSW3_FICCA</name>
<feature type="compositionally biased region" description="Acidic residues" evidence="1">
    <location>
        <begin position="56"/>
        <end position="66"/>
    </location>
</feature>
<evidence type="ECO:0000256" key="1">
    <source>
        <dbReference type="SAM" id="MobiDB-lite"/>
    </source>
</evidence>
<protein>
    <submittedName>
        <fullName evidence="2">Uncharacterized protein</fullName>
    </submittedName>
</protein>
<dbReference type="PANTHER" id="PTHR33785">
    <property type="entry name" value="OS06G0550800 PROTEIN"/>
    <property type="match status" value="1"/>
</dbReference>
<feature type="region of interest" description="Disordered" evidence="1">
    <location>
        <begin position="50"/>
        <end position="133"/>
    </location>
</feature>
<gene>
    <name evidence="2" type="ORF">TIFTF001_008344</name>
</gene>
<dbReference type="Proteomes" id="UP001187192">
    <property type="component" value="Unassembled WGS sequence"/>
</dbReference>